<accession>A0A371DAI1</accession>
<keyword evidence="3" id="KW-1185">Reference proteome</keyword>
<feature type="compositionally biased region" description="Acidic residues" evidence="1">
    <location>
        <begin position="68"/>
        <end position="88"/>
    </location>
</feature>
<sequence length="365" mass="39084">MLQVSTWNEGDDVVGKRRGHDVRGAGACAHSVKVGIGGSTDLRVSLSPASQLPTMDQLDSHDTCAYDGDQEGDCSDPDIDCSDYDSDDSLPRMPPDLRAWWNSLDSDICEPSRTPPESPEDYLLKGFRAYSEEPGGSVKERATQALLRVAVAAAHAAYKIQHEDVKDTLVGEVLAEARQEIARKVEQVTGVHPGFGNSARDALPSPSLRAAKRQCIRPPVPPFHQSRTPGHAPPRISPPAVSHHSDSAPANAPTIAALYANSSSAQSVANTSVSASATSSASAAFNLRTPFTASTKLRPFRTPGFGHVGQSSRRGSEWDIRIGDDSKLLRHAKTSREHSQVPKEAAGYYGGACEFPSDFAHLRGK</sequence>
<evidence type="ECO:0000313" key="3">
    <source>
        <dbReference type="Proteomes" id="UP000256964"/>
    </source>
</evidence>
<dbReference type="EMBL" id="KZ857405">
    <property type="protein sequence ID" value="RDX49538.1"/>
    <property type="molecule type" value="Genomic_DNA"/>
</dbReference>
<gene>
    <name evidence="2" type="ORF">OH76DRAFT_537547</name>
</gene>
<dbReference type="AlphaFoldDB" id="A0A371DAI1"/>
<evidence type="ECO:0000256" key="1">
    <source>
        <dbReference type="SAM" id="MobiDB-lite"/>
    </source>
</evidence>
<reference evidence="2 3" key="1">
    <citation type="journal article" date="2018" name="Biotechnol. Biofuels">
        <title>Integrative visual omics of the white-rot fungus Polyporus brumalis exposes the biotechnological potential of its oxidative enzymes for delignifying raw plant biomass.</title>
        <authorList>
            <person name="Miyauchi S."/>
            <person name="Rancon A."/>
            <person name="Drula E."/>
            <person name="Hage H."/>
            <person name="Chaduli D."/>
            <person name="Favel A."/>
            <person name="Grisel S."/>
            <person name="Henrissat B."/>
            <person name="Herpoel-Gimbert I."/>
            <person name="Ruiz-Duenas F.J."/>
            <person name="Chevret D."/>
            <person name="Hainaut M."/>
            <person name="Lin J."/>
            <person name="Wang M."/>
            <person name="Pangilinan J."/>
            <person name="Lipzen A."/>
            <person name="Lesage-Meessen L."/>
            <person name="Navarro D."/>
            <person name="Riley R."/>
            <person name="Grigoriev I.V."/>
            <person name="Zhou S."/>
            <person name="Raouche S."/>
            <person name="Rosso M.N."/>
        </authorList>
    </citation>
    <scope>NUCLEOTIDE SEQUENCE [LARGE SCALE GENOMIC DNA]</scope>
    <source>
        <strain evidence="2 3">BRFM 1820</strain>
    </source>
</reference>
<feature type="region of interest" description="Disordered" evidence="1">
    <location>
        <begin position="50"/>
        <end position="88"/>
    </location>
</feature>
<dbReference type="Proteomes" id="UP000256964">
    <property type="component" value="Unassembled WGS sequence"/>
</dbReference>
<evidence type="ECO:0000313" key="2">
    <source>
        <dbReference type="EMBL" id="RDX49538.1"/>
    </source>
</evidence>
<feature type="region of interest" description="Disordered" evidence="1">
    <location>
        <begin position="1"/>
        <end position="20"/>
    </location>
</feature>
<protein>
    <submittedName>
        <fullName evidence="2">Uncharacterized protein</fullName>
    </submittedName>
</protein>
<feature type="region of interest" description="Disordered" evidence="1">
    <location>
        <begin position="217"/>
        <end position="249"/>
    </location>
</feature>
<proteinExistence type="predicted"/>
<organism evidence="2 3">
    <name type="scientific">Lentinus brumalis</name>
    <dbReference type="NCBI Taxonomy" id="2498619"/>
    <lineage>
        <taxon>Eukaryota</taxon>
        <taxon>Fungi</taxon>
        <taxon>Dikarya</taxon>
        <taxon>Basidiomycota</taxon>
        <taxon>Agaricomycotina</taxon>
        <taxon>Agaricomycetes</taxon>
        <taxon>Polyporales</taxon>
        <taxon>Polyporaceae</taxon>
        <taxon>Lentinus</taxon>
    </lineage>
</organism>
<name>A0A371DAI1_9APHY</name>